<accession>A0A179HSM7</accession>
<name>A0A179HSM7_PURLI</name>
<proteinExistence type="predicted"/>
<dbReference type="EMBL" id="LSBI01000003">
    <property type="protein sequence ID" value="OAQ92568.1"/>
    <property type="molecule type" value="Genomic_DNA"/>
</dbReference>
<gene>
    <name evidence="1" type="ORF">VFPFJ_04309</name>
</gene>
<dbReference type="AlphaFoldDB" id="A0A179HSM7"/>
<evidence type="ECO:0000313" key="1">
    <source>
        <dbReference type="EMBL" id="OAQ92568.1"/>
    </source>
</evidence>
<dbReference type="Proteomes" id="UP000078340">
    <property type="component" value="Unassembled WGS sequence"/>
</dbReference>
<sequence>MIGQGASRRGSRFSVEALERADSAMTRRCRAEECWSQTHHVRRLVSPIKPWSNPGHGTHDAHCINVQRSSARRGRKFVGIDLGRVGEVAGPSGGLHGRCPDVSMRRHSVKMGRRASFNGKLDARWMRLATAGS</sequence>
<reference evidence="1 2" key="1">
    <citation type="submission" date="2016-02" db="EMBL/GenBank/DDBJ databases">
        <title>Biosynthesis of antibiotic leucinostatins and their inhibition on Phytophthora in bio-control Purpureocillium lilacinum.</title>
        <authorList>
            <person name="Wang G."/>
            <person name="Liu Z."/>
            <person name="Lin R."/>
            <person name="Li E."/>
            <person name="Mao Z."/>
            <person name="Ling J."/>
            <person name="Yin W."/>
            <person name="Xie B."/>
        </authorList>
    </citation>
    <scope>NUCLEOTIDE SEQUENCE [LARGE SCALE GENOMIC DNA]</scope>
    <source>
        <strain evidence="1">PLFJ-1</strain>
    </source>
</reference>
<comment type="caution">
    <text evidence="1">The sequence shown here is derived from an EMBL/GenBank/DDBJ whole genome shotgun (WGS) entry which is preliminary data.</text>
</comment>
<protein>
    <submittedName>
        <fullName evidence="1">Uncharacterized protein</fullName>
    </submittedName>
</protein>
<organism evidence="1 2">
    <name type="scientific">Purpureocillium lilacinum</name>
    <name type="common">Paecilomyces lilacinus</name>
    <dbReference type="NCBI Taxonomy" id="33203"/>
    <lineage>
        <taxon>Eukaryota</taxon>
        <taxon>Fungi</taxon>
        <taxon>Dikarya</taxon>
        <taxon>Ascomycota</taxon>
        <taxon>Pezizomycotina</taxon>
        <taxon>Sordariomycetes</taxon>
        <taxon>Hypocreomycetidae</taxon>
        <taxon>Hypocreales</taxon>
        <taxon>Ophiocordycipitaceae</taxon>
        <taxon>Purpureocillium</taxon>
    </lineage>
</organism>
<evidence type="ECO:0000313" key="2">
    <source>
        <dbReference type="Proteomes" id="UP000078340"/>
    </source>
</evidence>